<evidence type="ECO:0000256" key="8">
    <source>
        <dbReference type="ARBA" id="ARBA00031559"/>
    </source>
</evidence>
<sequence length="212" mass="23509">MHILMTGFSPFDGRLENASWLAVKSLASQGLAVDTLEIPVVWGEPLARLKPICASHCPNIIISMGEGHVGEFTIEIVARNERAMRPDNRANTPLQRLIDPLGPALRNASIAAEPLCQRLRAHGWPIRVSTDAGAFLCEETLYSLESLKEDYPRLSTVVFVHLPPYGSQFQMNDQDQLCNIDRLSRFARHLRDAVVEIHGLTHGALSAPAKRK</sequence>
<keyword evidence="3" id="KW-0963">Cytoplasm</keyword>
<keyword evidence="5" id="KW-0378">Hydrolase</keyword>
<reference evidence="9" key="1">
    <citation type="submission" date="2020-05" db="EMBL/GenBank/DDBJ databases">
        <title>Sulfur intermediates as new biogeochemical hubs in an aquatic model microbial ecosystem.</title>
        <authorList>
            <person name="Vigneron A."/>
        </authorList>
    </citation>
    <scope>NUCLEOTIDE SEQUENCE</scope>
    <source>
        <strain evidence="9">Bin.250</strain>
    </source>
</reference>
<dbReference type="EMBL" id="JABMOJ010000540">
    <property type="protein sequence ID" value="NQV66580.1"/>
    <property type="molecule type" value="Genomic_DNA"/>
</dbReference>
<name>A0A972W261_9GAMM</name>
<gene>
    <name evidence="9" type="ORF">HQ497_14570</name>
</gene>
<proteinExistence type="inferred from homology"/>
<organism evidence="9 10">
    <name type="scientific">SAR86 cluster bacterium</name>
    <dbReference type="NCBI Taxonomy" id="2030880"/>
    <lineage>
        <taxon>Bacteria</taxon>
        <taxon>Pseudomonadati</taxon>
        <taxon>Pseudomonadota</taxon>
        <taxon>Gammaproteobacteria</taxon>
        <taxon>SAR86 cluster</taxon>
    </lineage>
</organism>
<dbReference type="GO" id="GO:0005829">
    <property type="term" value="C:cytosol"/>
    <property type="evidence" value="ECO:0007669"/>
    <property type="project" value="InterPro"/>
</dbReference>
<dbReference type="Proteomes" id="UP000754644">
    <property type="component" value="Unassembled WGS sequence"/>
</dbReference>
<dbReference type="InterPro" id="IPR036440">
    <property type="entry name" value="Peptidase_C15-like_sf"/>
</dbReference>
<comment type="similarity">
    <text evidence="1">Belongs to the peptidase C15 family.</text>
</comment>
<evidence type="ECO:0000256" key="5">
    <source>
        <dbReference type="ARBA" id="ARBA00022801"/>
    </source>
</evidence>
<dbReference type="GO" id="GO:0006508">
    <property type="term" value="P:proteolysis"/>
    <property type="evidence" value="ECO:0007669"/>
    <property type="project" value="UniProtKB-KW"/>
</dbReference>
<evidence type="ECO:0000256" key="3">
    <source>
        <dbReference type="ARBA" id="ARBA00022490"/>
    </source>
</evidence>
<dbReference type="Pfam" id="PF01470">
    <property type="entry name" value="Peptidase_C15"/>
    <property type="match status" value="1"/>
</dbReference>
<evidence type="ECO:0000313" key="9">
    <source>
        <dbReference type="EMBL" id="NQV66580.1"/>
    </source>
</evidence>
<evidence type="ECO:0000256" key="7">
    <source>
        <dbReference type="ARBA" id="ARBA00030836"/>
    </source>
</evidence>
<evidence type="ECO:0000256" key="1">
    <source>
        <dbReference type="ARBA" id="ARBA00006641"/>
    </source>
</evidence>
<evidence type="ECO:0000256" key="2">
    <source>
        <dbReference type="ARBA" id="ARBA00019191"/>
    </source>
</evidence>
<dbReference type="Gene3D" id="3.40.630.20">
    <property type="entry name" value="Peptidase C15, pyroglutamyl peptidase I-like"/>
    <property type="match status" value="1"/>
</dbReference>
<dbReference type="PRINTS" id="PR00706">
    <property type="entry name" value="PYROGLUPTASE"/>
</dbReference>
<dbReference type="GO" id="GO:0016920">
    <property type="term" value="F:pyroglutamyl-peptidase activity"/>
    <property type="evidence" value="ECO:0007669"/>
    <property type="project" value="InterPro"/>
</dbReference>
<dbReference type="SUPFAM" id="SSF53182">
    <property type="entry name" value="Pyrrolidone carboxyl peptidase (pyroglutamate aminopeptidase)"/>
    <property type="match status" value="1"/>
</dbReference>
<dbReference type="PANTHER" id="PTHR23402">
    <property type="entry name" value="PROTEASE FAMILY C15 PYROGLUTAMYL-PEPTIDASE I-RELATED"/>
    <property type="match status" value="1"/>
</dbReference>
<keyword evidence="6" id="KW-0788">Thiol protease</keyword>
<protein>
    <recommendedName>
        <fullName evidence="2">Pyrrolidone-carboxylate peptidase</fullName>
    </recommendedName>
    <alternativeName>
        <fullName evidence="7">5-oxoprolyl-peptidase</fullName>
    </alternativeName>
    <alternativeName>
        <fullName evidence="8">Pyroglutamyl-peptidase I</fullName>
    </alternativeName>
</protein>
<comment type="caution">
    <text evidence="9">The sequence shown here is derived from an EMBL/GenBank/DDBJ whole genome shotgun (WGS) entry which is preliminary data.</text>
</comment>
<accession>A0A972W261</accession>
<evidence type="ECO:0000256" key="4">
    <source>
        <dbReference type="ARBA" id="ARBA00022670"/>
    </source>
</evidence>
<dbReference type="AlphaFoldDB" id="A0A972W261"/>
<dbReference type="InterPro" id="IPR000816">
    <property type="entry name" value="Peptidase_C15"/>
</dbReference>
<evidence type="ECO:0000313" key="10">
    <source>
        <dbReference type="Proteomes" id="UP000754644"/>
    </source>
</evidence>
<keyword evidence="4" id="KW-0645">Protease</keyword>
<dbReference type="InterPro" id="IPR016125">
    <property type="entry name" value="Peptidase_C15-like"/>
</dbReference>
<evidence type="ECO:0000256" key="6">
    <source>
        <dbReference type="ARBA" id="ARBA00022807"/>
    </source>
</evidence>
<dbReference type="PANTHER" id="PTHR23402:SF1">
    <property type="entry name" value="PYROGLUTAMYL-PEPTIDASE I"/>
    <property type="match status" value="1"/>
</dbReference>